<evidence type="ECO:0000313" key="2">
    <source>
        <dbReference type="Proteomes" id="UP000273307"/>
    </source>
</evidence>
<sequence length="54" mass="5979">MTMVEGDIEVDVNINYERAHLNAAEVVTRFPHNLEAIAAIADNLRTRLAGRVTS</sequence>
<dbReference type="AlphaFoldDB" id="A0A498Q940"/>
<reference evidence="1 2" key="1">
    <citation type="submission" date="2018-09" db="EMBL/GenBank/DDBJ databases">
        <authorList>
            <person name="Tagini F."/>
        </authorList>
    </citation>
    <scope>NUCLEOTIDE SEQUENCE [LARGE SCALE GENOMIC DNA]</scope>
    <source>
        <strain evidence="1 2">MK136</strain>
    </source>
</reference>
<evidence type="ECO:0000313" key="1">
    <source>
        <dbReference type="EMBL" id="VBA42086.1"/>
    </source>
</evidence>
<dbReference type="Proteomes" id="UP000273307">
    <property type="component" value="Unassembled WGS sequence"/>
</dbReference>
<name>A0A498Q940_9MYCO</name>
<accession>A0A498Q940</accession>
<gene>
    <name evidence="1" type="ORF">LAUMK136_04391</name>
</gene>
<organism evidence="1 2">
    <name type="scientific">Mycobacterium attenuatum</name>
    <dbReference type="NCBI Taxonomy" id="2341086"/>
    <lineage>
        <taxon>Bacteria</taxon>
        <taxon>Bacillati</taxon>
        <taxon>Actinomycetota</taxon>
        <taxon>Actinomycetes</taxon>
        <taxon>Mycobacteriales</taxon>
        <taxon>Mycobacteriaceae</taxon>
        <taxon>Mycobacterium</taxon>
    </lineage>
</organism>
<proteinExistence type="predicted"/>
<keyword evidence="2" id="KW-1185">Reference proteome</keyword>
<dbReference type="EMBL" id="UPHP01000119">
    <property type="protein sequence ID" value="VBA42086.1"/>
    <property type="molecule type" value="Genomic_DNA"/>
</dbReference>
<protein>
    <submittedName>
        <fullName evidence="1">Uncharacterized protein</fullName>
    </submittedName>
</protein>